<dbReference type="PROSITE" id="PS51063">
    <property type="entry name" value="HTH_CRP_2"/>
    <property type="match status" value="1"/>
</dbReference>
<dbReference type="EMBL" id="LCEJ01000047">
    <property type="protein sequence ID" value="KKS69702.1"/>
    <property type="molecule type" value="Genomic_DNA"/>
</dbReference>
<dbReference type="Pfam" id="PF00027">
    <property type="entry name" value="cNMP_binding"/>
    <property type="match status" value="1"/>
</dbReference>
<reference evidence="6 7" key="1">
    <citation type="journal article" date="2015" name="Nature">
        <title>rRNA introns, odd ribosomes, and small enigmatic genomes across a large radiation of phyla.</title>
        <authorList>
            <person name="Brown C.T."/>
            <person name="Hug L.A."/>
            <person name="Thomas B.C."/>
            <person name="Sharon I."/>
            <person name="Castelle C.J."/>
            <person name="Singh A."/>
            <person name="Wilkins M.J."/>
            <person name="Williams K.H."/>
            <person name="Banfield J.F."/>
        </authorList>
    </citation>
    <scope>NUCLEOTIDE SEQUENCE [LARGE SCALE GENOMIC DNA]</scope>
</reference>
<dbReference type="Gene3D" id="2.60.120.10">
    <property type="entry name" value="Jelly Rolls"/>
    <property type="match status" value="1"/>
</dbReference>
<dbReference type="InterPro" id="IPR036388">
    <property type="entry name" value="WH-like_DNA-bd_sf"/>
</dbReference>
<dbReference type="GO" id="GO:0005829">
    <property type="term" value="C:cytosol"/>
    <property type="evidence" value="ECO:0007669"/>
    <property type="project" value="TreeGrafter"/>
</dbReference>
<sequence length="230" mass="26147">MDKPQSAIEKLEDFYSRFGSKRLYKKKEMVIRADDDPPGVFYLKDGYARLYTVSPYGQELTFNILKPGCYFSMMWAIGGAQNTRYFEAMTDIELWRAPKKGLIEFIQGNPDVLFELTKRILIGLDGLLGVMESLLFGNAYNKVATALIVAAKRFGKKLDSGEVIIELPLTHQTIASLACLTRETTSSIMKQFEKDALVNNKRPFLIIPNLEKLEKEAVIPKEEQPLPHIF</sequence>
<dbReference type="Pfam" id="PF13545">
    <property type="entry name" value="HTH_Crp_2"/>
    <property type="match status" value="1"/>
</dbReference>
<dbReference type="InterPro" id="IPR014710">
    <property type="entry name" value="RmlC-like_jellyroll"/>
</dbReference>
<evidence type="ECO:0000256" key="1">
    <source>
        <dbReference type="ARBA" id="ARBA00023015"/>
    </source>
</evidence>
<dbReference type="InterPro" id="IPR000595">
    <property type="entry name" value="cNMP-bd_dom"/>
</dbReference>
<feature type="domain" description="HTH crp-type" evidence="5">
    <location>
        <begin position="137"/>
        <end position="211"/>
    </location>
</feature>
<dbReference type="Gene3D" id="1.10.10.10">
    <property type="entry name" value="Winged helix-like DNA-binding domain superfamily/Winged helix DNA-binding domain"/>
    <property type="match status" value="1"/>
</dbReference>
<dbReference type="SMART" id="SM00100">
    <property type="entry name" value="cNMP"/>
    <property type="match status" value="1"/>
</dbReference>
<dbReference type="SUPFAM" id="SSF51206">
    <property type="entry name" value="cAMP-binding domain-like"/>
    <property type="match status" value="1"/>
</dbReference>
<dbReference type="GO" id="GO:0003677">
    <property type="term" value="F:DNA binding"/>
    <property type="evidence" value="ECO:0007669"/>
    <property type="project" value="UniProtKB-KW"/>
</dbReference>
<evidence type="ECO:0000256" key="2">
    <source>
        <dbReference type="ARBA" id="ARBA00023125"/>
    </source>
</evidence>
<evidence type="ECO:0000313" key="7">
    <source>
        <dbReference type="Proteomes" id="UP000034785"/>
    </source>
</evidence>
<evidence type="ECO:0000256" key="3">
    <source>
        <dbReference type="ARBA" id="ARBA00023163"/>
    </source>
</evidence>
<dbReference type="PANTHER" id="PTHR24567:SF28">
    <property type="entry name" value="LISTERIOLYSIN REGULATORY PROTEIN"/>
    <property type="match status" value="1"/>
</dbReference>
<dbReference type="Proteomes" id="UP000034785">
    <property type="component" value="Unassembled WGS sequence"/>
</dbReference>
<dbReference type="PANTHER" id="PTHR24567">
    <property type="entry name" value="CRP FAMILY TRANSCRIPTIONAL REGULATORY PROTEIN"/>
    <property type="match status" value="1"/>
</dbReference>
<gene>
    <name evidence="6" type="ORF">UV41_C0047G0002</name>
</gene>
<dbReference type="GO" id="GO:0003700">
    <property type="term" value="F:DNA-binding transcription factor activity"/>
    <property type="evidence" value="ECO:0007669"/>
    <property type="project" value="TreeGrafter"/>
</dbReference>
<dbReference type="PROSITE" id="PS50042">
    <property type="entry name" value="CNMP_BINDING_3"/>
    <property type="match status" value="1"/>
</dbReference>
<evidence type="ECO:0000313" key="6">
    <source>
        <dbReference type="EMBL" id="KKS69702.1"/>
    </source>
</evidence>
<dbReference type="SMART" id="SM00419">
    <property type="entry name" value="HTH_CRP"/>
    <property type="match status" value="1"/>
</dbReference>
<dbReference type="InterPro" id="IPR012318">
    <property type="entry name" value="HTH_CRP"/>
</dbReference>
<dbReference type="AlphaFoldDB" id="A0A0G1B8W5"/>
<proteinExistence type="predicted"/>
<evidence type="ECO:0000259" key="4">
    <source>
        <dbReference type="PROSITE" id="PS50042"/>
    </source>
</evidence>
<comment type="caution">
    <text evidence="6">The sequence shown here is derived from an EMBL/GenBank/DDBJ whole genome shotgun (WGS) entry which is preliminary data.</text>
</comment>
<name>A0A0G1B8W5_9BACT</name>
<evidence type="ECO:0000259" key="5">
    <source>
        <dbReference type="PROSITE" id="PS51063"/>
    </source>
</evidence>
<keyword evidence="3" id="KW-0804">Transcription</keyword>
<dbReference type="InterPro" id="IPR018490">
    <property type="entry name" value="cNMP-bd_dom_sf"/>
</dbReference>
<dbReference type="InterPro" id="IPR036390">
    <property type="entry name" value="WH_DNA-bd_sf"/>
</dbReference>
<protein>
    <submittedName>
        <fullName evidence="6">Transcriptional regulator (Crp/Fnr family) protein</fullName>
    </submittedName>
</protein>
<organism evidence="6 7">
    <name type="scientific">Candidatus Daviesbacteria bacterium GW2011_GWA2_42_7</name>
    <dbReference type="NCBI Taxonomy" id="1618425"/>
    <lineage>
        <taxon>Bacteria</taxon>
        <taxon>Candidatus Daviesiibacteriota</taxon>
    </lineage>
</organism>
<dbReference type="CDD" id="cd00038">
    <property type="entry name" value="CAP_ED"/>
    <property type="match status" value="1"/>
</dbReference>
<accession>A0A0G1B8W5</accession>
<keyword evidence="2" id="KW-0238">DNA-binding</keyword>
<feature type="domain" description="Cyclic nucleotide-binding" evidence="4">
    <location>
        <begin position="24"/>
        <end position="123"/>
    </location>
</feature>
<keyword evidence="1" id="KW-0805">Transcription regulation</keyword>
<dbReference type="InterPro" id="IPR050397">
    <property type="entry name" value="Env_Response_Regulators"/>
</dbReference>
<dbReference type="SUPFAM" id="SSF46785">
    <property type="entry name" value="Winged helix' DNA-binding domain"/>
    <property type="match status" value="1"/>
</dbReference>